<dbReference type="InterPro" id="IPR041698">
    <property type="entry name" value="Methyltransf_25"/>
</dbReference>
<dbReference type="EMBL" id="CALNXK010000372">
    <property type="protein sequence ID" value="CAH3183996.1"/>
    <property type="molecule type" value="Genomic_DNA"/>
</dbReference>
<dbReference type="CDD" id="cd02440">
    <property type="entry name" value="AdoMet_MTases"/>
    <property type="match status" value="1"/>
</dbReference>
<dbReference type="SUPFAM" id="SSF53335">
    <property type="entry name" value="S-adenosyl-L-methionine-dependent methyltransferases"/>
    <property type="match status" value="1"/>
</dbReference>
<protein>
    <recommendedName>
        <fullName evidence="1">Methyltransferase domain-containing protein</fullName>
    </recommendedName>
</protein>
<evidence type="ECO:0000259" key="1">
    <source>
        <dbReference type="Pfam" id="PF13649"/>
    </source>
</evidence>
<name>A0ABN8S008_9CNID</name>
<dbReference type="PANTHER" id="PTHR43591">
    <property type="entry name" value="METHYLTRANSFERASE"/>
    <property type="match status" value="1"/>
</dbReference>
<dbReference type="PANTHER" id="PTHR43591:SF110">
    <property type="entry name" value="RHODANESE DOMAIN-CONTAINING PROTEIN"/>
    <property type="match status" value="1"/>
</dbReference>
<reference evidence="2 3" key="1">
    <citation type="submission" date="2022-05" db="EMBL/GenBank/DDBJ databases">
        <authorList>
            <consortium name="Genoscope - CEA"/>
            <person name="William W."/>
        </authorList>
    </citation>
    <scope>NUCLEOTIDE SEQUENCE [LARGE SCALE GENOMIC DNA]</scope>
</reference>
<evidence type="ECO:0000313" key="2">
    <source>
        <dbReference type="EMBL" id="CAH3183996.1"/>
    </source>
</evidence>
<dbReference type="Gene3D" id="3.40.50.150">
    <property type="entry name" value="Vaccinia Virus protein VP39"/>
    <property type="match status" value="1"/>
</dbReference>
<proteinExistence type="predicted"/>
<organism evidence="2 3">
    <name type="scientific">Porites lobata</name>
    <dbReference type="NCBI Taxonomy" id="104759"/>
    <lineage>
        <taxon>Eukaryota</taxon>
        <taxon>Metazoa</taxon>
        <taxon>Cnidaria</taxon>
        <taxon>Anthozoa</taxon>
        <taxon>Hexacorallia</taxon>
        <taxon>Scleractinia</taxon>
        <taxon>Fungiina</taxon>
        <taxon>Poritidae</taxon>
        <taxon>Porites</taxon>
    </lineage>
</organism>
<evidence type="ECO:0000313" key="3">
    <source>
        <dbReference type="Proteomes" id="UP001159405"/>
    </source>
</evidence>
<gene>
    <name evidence="2" type="ORF">PLOB_00029592</name>
</gene>
<sequence length="253" mass="29180">MNVKFHKNCEKTGKILKKFHFIFHFDLRMAARSYEAGFRKYYGDRLTNISDDTSDEEIRQVYDHWARDYDKDVVEAARGVYHKPLAECLEGILTENVPEKAKGDLKIIDVGAGTGLIGIELQKLGYSNLHALDISPEMLKEAKKRNIYKRFFCVGLSDQQISEIQTDGLICAGTLLMGHIRAAAFEEMVRMVKHGGVICFNIRDNQLVDYQAKIQELEKAARWEMITKNVVSFFESEEMPRETYALLFRVLRK</sequence>
<keyword evidence="3" id="KW-1185">Reference proteome</keyword>
<dbReference type="Pfam" id="PF13649">
    <property type="entry name" value="Methyltransf_25"/>
    <property type="match status" value="1"/>
</dbReference>
<comment type="caution">
    <text evidence="2">The sequence shown here is derived from an EMBL/GenBank/DDBJ whole genome shotgun (WGS) entry which is preliminary data.</text>
</comment>
<feature type="domain" description="Methyltransferase" evidence="1">
    <location>
        <begin position="107"/>
        <end position="196"/>
    </location>
</feature>
<accession>A0ABN8S008</accession>
<dbReference type="InterPro" id="IPR029063">
    <property type="entry name" value="SAM-dependent_MTases_sf"/>
</dbReference>
<dbReference type="Proteomes" id="UP001159405">
    <property type="component" value="Unassembled WGS sequence"/>
</dbReference>